<gene>
    <name evidence="8" type="ORF">V8J38_12245</name>
</gene>
<dbReference type="Pfam" id="PF03544">
    <property type="entry name" value="TonB_C"/>
    <property type="match status" value="1"/>
</dbReference>
<evidence type="ECO:0000259" key="7">
    <source>
        <dbReference type="Pfam" id="PF03544"/>
    </source>
</evidence>
<dbReference type="InterPro" id="IPR006260">
    <property type="entry name" value="TonB/TolA_C"/>
</dbReference>
<evidence type="ECO:0000256" key="4">
    <source>
        <dbReference type="ARBA" id="ARBA00023136"/>
    </source>
</evidence>
<proteinExistence type="predicted"/>
<keyword evidence="3 6" id="KW-1133">Transmembrane helix</keyword>
<feature type="transmembrane region" description="Helical" evidence="6">
    <location>
        <begin position="27"/>
        <end position="47"/>
    </location>
</feature>
<feature type="compositionally biased region" description="Low complexity" evidence="5">
    <location>
        <begin position="130"/>
        <end position="139"/>
    </location>
</feature>
<accession>A0ABZ2IGH5</accession>
<evidence type="ECO:0000313" key="8">
    <source>
        <dbReference type="EMBL" id="WWT54020.1"/>
    </source>
</evidence>
<dbReference type="EMBL" id="CP146369">
    <property type="protein sequence ID" value="WWT54020.1"/>
    <property type="molecule type" value="Genomic_DNA"/>
</dbReference>
<reference evidence="8 9" key="1">
    <citation type="submission" date="2024-02" db="EMBL/GenBank/DDBJ databases">
        <title>Distribution and functional of Brevundimonas-related endobacteria within Verticillium dahliae.</title>
        <authorList>
            <person name="Zeng H."/>
        </authorList>
    </citation>
    <scope>NUCLEOTIDE SEQUENCE [LARGE SCALE GENOMIC DNA]</scope>
    <source>
        <strain evidence="8 9">TRM 44200</strain>
    </source>
</reference>
<evidence type="ECO:0000256" key="1">
    <source>
        <dbReference type="ARBA" id="ARBA00004167"/>
    </source>
</evidence>
<keyword evidence="2 6" id="KW-0812">Transmembrane</keyword>
<dbReference type="NCBIfam" id="TIGR01352">
    <property type="entry name" value="tonB_Cterm"/>
    <property type="match status" value="1"/>
</dbReference>
<dbReference type="Gene3D" id="3.30.1150.10">
    <property type="match status" value="1"/>
</dbReference>
<evidence type="ECO:0000256" key="6">
    <source>
        <dbReference type="SAM" id="Phobius"/>
    </source>
</evidence>
<dbReference type="SUPFAM" id="SSF74653">
    <property type="entry name" value="TolA/TonB C-terminal domain"/>
    <property type="match status" value="1"/>
</dbReference>
<keyword evidence="9" id="KW-1185">Reference proteome</keyword>
<evidence type="ECO:0000256" key="2">
    <source>
        <dbReference type="ARBA" id="ARBA00022692"/>
    </source>
</evidence>
<dbReference type="Proteomes" id="UP001363460">
    <property type="component" value="Chromosome"/>
</dbReference>
<evidence type="ECO:0000256" key="3">
    <source>
        <dbReference type="ARBA" id="ARBA00022989"/>
    </source>
</evidence>
<name>A0ABZ2IGH5_9CAUL</name>
<protein>
    <submittedName>
        <fullName evidence="8">Energy transducer TonB</fullName>
    </submittedName>
</protein>
<comment type="subcellular location">
    <subcellularLocation>
        <location evidence="1">Membrane</location>
        <topology evidence="1">Single-pass membrane protein</topology>
    </subcellularLocation>
</comment>
<feature type="region of interest" description="Disordered" evidence="5">
    <location>
        <begin position="57"/>
        <end position="101"/>
    </location>
</feature>
<sequence>MMMRIAGGHGVVSPLDFQQRKKPLPRWVWAMITASALVHVGAGVWLYQQRFELADVPPAPTEPQPTIVDLIRPPSPPKPETPPKASPAPTPPIHRPTQVTPSDVAPLEVPVAPVVSHDAGPVINLTEPAAEPAAGTTVTPEPPKPAPVITQPDWVRRPTADQLMRAYPSSAEARGIGGVAELSCLVRVDGSLTGCSVTSETPGNQGFGRAAVSLSRYFRLSPRTVDGQAVDGAHVTMAIRFTPPTD</sequence>
<dbReference type="InterPro" id="IPR037682">
    <property type="entry name" value="TonB_C"/>
</dbReference>
<evidence type="ECO:0000313" key="9">
    <source>
        <dbReference type="Proteomes" id="UP001363460"/>
    </source>
</evidence>
<feature type="region of interest" description="Disordered" evidence="5">
    <location>
        <begin position="130"/>
        <end position="151"/>
    </location>
</feature>
<evidence type="ECO:0000256" key="5">
    <source>
        <dbReference type="SAM" id="MobiDB-lite"/>
    </source>
</evidence>
<dbReference type="RefSeq" id="WP_338576045.1">
    <property type="nucleotide sequence ID" value="NZ_CP146369.1"/>
</dbReference>
<feature type="compositionally biased region" description="Pro residues" evidence="5">
    <location>
        <begin position="73"/>
        <end position="94"/>
    </location>
</feature>
<feature type="domain" description="TonB C-terminal" evidence="7">
    <location>
        <begin position="166"/>
        <end position="242"/>
    </location>
</feature>
<organism evidence="8 9">
    <name type="scientific">Brevundimonas olei</name>
    <dbReference type="NCBI Taxonomy" id="657642"/>
    <lineage>
        <taxon>Bacteria</taxon>
        <taxon>Pseudomonadati</taxon>
        <taxon>Pseudomonadota</taxon>
        <taxon>Alphaproteobacteria</taxon>
        <taxon>Caulobacterales</taxon>
        <taxon>Caulobacteraceae</taxon>
        <taxon>Brevundimonas</taxon>
    </lineage>
</organism>
<keyword evidence="4 6" id="KW-0472">Membrane</keyword>